<dbReference type="EMBL" id="BMDD01000003">
    <property type="protein sequence ID" value="GGH79059.1"/>
    <property type="molecule type" value="Genomic_DNA"/>
</dbReference>
<accession>A0ABQ1ZW58</accession>
<protein>
    <recommendedName>
        <fullName evidence="3">RNA polymerase sigma-70 region 4 domain-containing protein</fullName>
    </recommendedName>
</protein>
<dbReference type="RefSeq" id="WP_172243854.1">
    <property type="nucleotide sequence ID" value="NZ_BMDD01000003.1"/>
</dbReference>
<evidence type="ECO:0000313" key="1">
    <source>
        <dbReference type="EMBL" id="GGH79059.1"/>
    </source>
</evidence>
<proteinExistence type="predicted"/>
<evidence type="ECO:0008006" key="3">
    <source>
        <dbReference type="Google" id="ProtNLM"/>
    </source>
</evidence>
<name>A0ABQ1ZW58_9BACL</name>
<sequence>MAWIEVGSKQRLRDIMEAELFPIEAPELPSGDPREEKEAAELRRLLASNEIECRYLYAQLEYGKLRRRELPYPGLPKDERGLLPAMIQIIPPSRYLEREALERSVLFFCEKFLDIRAQKVVHLRFLSVEEAIGSYVDFTSDMFGKPEFSDERIREIAEKSDKSENGIRELVTRALRKKAAE</sequence>
<gene>
    <name evidence="1" type="ORF">GCM10007362_25280</name>
</gene>
<comment type="caution">
    <text evidence="1">The sequence shown here is derived from an EMBL/GenBank/DDBJ whole genome shotgun (WGS) entry which is preliminary data.</text>
</comment>
<organism evidence="1 2">
    <name type="scientific">Saccharibacillus endophyticus</name>
    <dbReference type="NCBI Taxonomy" id="2060666"/>
    <lineage>
        <taxon>Bacteria</taxon>
        <taxon>Bacillati</taxon>
        <taxon>Bacillota</taxon>
        <taxon>Bacilli</taxon>
        <taxon>Bacillales</taxon>
        <taxon>Paenibacillaceae</taxon>
        <taxon>Saccharibacillus</taxon>
    </lineage>
</organism>
<keyword evidence="2" id="KW-1185">Reference proteome</keyword>
<reference evidence="2" key="1">
    <citation type="journal article" date="2019" name="Int. J. Syst. Evol. Microbiol.">
        <title>The Global Catalogue of Microorganisms (GCM) 10K type strain sequencing project: providing services to taxonomists for standard genome sequencing and annotation.</title>
        <authorList>
            <consortium name="The Broad Institute Genomics Platform"/>
            <consortium name="The Broad Institute Genome Sequencing Center for Infectious Disease"/>
            <person name="Wu L."/>
            <person name="Ma J."/>
        </authorList>
    </citation>
    <scope>NUCLEOTIDE SEQUENCE [LARGE SCALE GENOMIC DNA]</scope>
    <source>
        <strain evidence="2">CCM 8702</strain>
    </source>
</reference>
<dbReference type="Proteomes" id="UP000605427">
    <property type="component" value="Unassembled WGS sequence"/>
</dbReference>
<evidence type="ECO:0000313" key="2">
    <source>
        <dbReference type="Proteomes" id="UP000605427"/>
    </source>
</evidence>